<dbReference type="Proteomes" id="UP000269998">
    <property type="component" value="Chromosome"/>
</dbReference>
<gene>
    <name evidence="1" type="ORF">MB901379_00610</name>
</gene>
<dbReference type="KEGG" id="mbai:MB901379_00610"/>
<protein>
    <submittedName>
        <fullName evidence="1">Uncharacterized protein</fullName>
    </submittedName>
</protein>
<accession>A0A3S4FNA9</accession>
<organism evidence="1 2">
    <name type="scientific">Mycobacterium basiliense</name>
    <dbReference type="NCBI Taxonomy" id="2094119"/>
    <lineage>
        <taxon>Bacteria</taxon>
        <taxon>Bacillati</taxon>
        <taxon>Actinomycetota</taxon>
        <taxon>Actinomycetes</taxon>
        <taxon>Mycobacteriales</taxon>
        <taxon>Mycobacteriaceae</taxon>
        <taxon>Mycobacterium</taxon>
    </lineage>
</organism>
<proteinExistence type="predicted"/>
<name>A0A3S4FNA9_9MYCO</name>
<keyword evidence="2" id="KW-1185">Reference proteome</keyword>
<dbReference type="AlphaFoldDB" id="A0A3S4FNA9"/>
<dbReference type="EMBL" id="LR130759">
    <property type="protein sequence ID" value="VDM87076.1"/>
    <property type="molecule type" value="Genomic_DNA"/>
</dbReference>
<evidence type="ECO:0000313" key="1">
    <source>
        <dbReference type="EMBL" id="VDM87076.1"/>
    </source>
</evidence>
<sequence>MRRETLPGSGFLARLTGAPRFIGASGVATSWNDLERSGIDCNDQEAKLFRAHGGARPALLRPSRTVSLAAV</sequence>
<evidence type="ECO:0000313" key="2">
    <source>
        <dbReference type="Proteomes" id="UP000269998"/>
    </source>
</evidence>
<reference evidence="2" key="1">
    <citation type="submission" date="2018-02" db="EMBL/GenBank/DDBJ databases">
        <authorList>
            <person name="Seth-Smith MB H."/>
            <person name="Seth-Smith H."/>
        </authorList>
    </citation>
    <scope>NUCLEOTIDE SEQUENCE [LARGE SCALE GENOMIC DNA]</scope>
</reference>